<dbReference type="STRING" id="1835254.CL55_00015090"/>
<gene>
    <name evidence="8" type="ORF">CL55_00015090</name>
</gene>
<dbReference type="AlphaFoldDB" id="A0A0E3ZKU7"/>
<evidence type="ECO:0000256" key="2">
    <source>
        <dbReference type="ARBA" id="ARBA00022679"/>
    </source>
</evidence>
<dbReference type="Proteomes" id="UP000061135">
    <property type="component" value="Chromosome"/>
</dbReference>
<sequence>MRWDIFCQIVDNYGDAGVCWRLARSLTSLHGQDVRIFCDDLPTLNLLASGVDPEIQRRIDIQPWEASHNNSRHPVESPDVVIEAFGCELPDRYLAGLLIAPKKPIIINLEYLTAEPWIVDFHQKASPQAHGIPKYFFFPGFQTNAGGILIDPIPQESSLTEQLVPESLRASWKLLRPHAKRISVFCYPGVPLLKWLEDLATLDENFDIVLTHGQLEQLQFSSGHPTKALVLPNSIQLISIPFVSQDEYDWMLSQCNFNIVRGEDSFVRAQLAGKPFIWHIYPQEDRAHETKLAAFLDLYLEDASQELKHAVIAAMTWAIPSKWHHSIDDWNTHSKAWRADLLKKQVDGGLAARLMSFVA</sequence>
<dbReference type="PIRSF" id="PIRSF015557">
    <property type="entry name" value="UCP015557"/>
    <property type="match status" value="1"/>
</dbReference>
<comment type="catalytic activity">
    <reaction evidence="7">
        <text>dTDP-beta-L-rhamnose + L-arginyl-[protein] = N(omega)-(alpha-L-rhamnosyl)-L-arginyl-[protein] + dTDP + H(+)</text>
        <dbReference type="Rhea" id="RHEA:66692"/>
        <dbReference type="Rhea" id="RHEA-COMP:10532"/>
        <dbReference type="Rhea" id="RHEA-COMP:17096"/>
        <dbReference type="ChEBI" id="CHEBI:15378"/>
        <dbReference type="ChEBI" id="CHEBI:29965"/>
        <dbReference type="ChEBI" id="CHEBI:57510"/>
        <dbReference type="ChEBI" id="CHEBI:58369"/>
        <dbReference type="ChEBI" id="CHEBI:167445"/>
    </reaction>
    <physiologicalReaction direction="left-to-right" evidence="7">
        <dbReference type="Rhea" id="RHEA:66693"/>
    </physiologicalReaction>
</comment>
<dbReference type="GO" id="GO:0106361">
    <property type="term" value="F:protein-arginine rhamnosyltransferase activity"/>
    <property type="evidence" value="ECO:0007669"/>
    <property type="project" value="InterPro"/>
</dbReference>
<dbReference type="Pfam" id="PF10093">
    <property type="entry name" value="EarP"/>
    <property type="match status" value="1"/>
</dbReference>
<comment type="function">
    <text evidence="3">Protein-arginine rhamnosyltransferase that catalyzes the transfer of a single rhamnose to elongation factor P (EF-P) on 'Lys-32', a modification required for EF-P-dependent rescue of polyproline stalled ribosomes.</text>
</comment>
<accession>A0A0E3ZKU7</accession>
<evidence type="ECO:0000256" key="5">
    <source>
        <dbReference type="ARBA" id="ARBA00024416"/>
    </source>
</evidence>
<dbReference type="OrthoDB" id="209085at2"/>
<comment type="similarity">
    <text evidence="4">Belongs to the glycosyltransferase 104 family.</text>
</comment>
<dbReference type="KEGG" id="pdq:CL55_00015090"/>
<evidence type="ECO:0000256" key="3">
    <source>
        <dbReference type="ARBA" id="ARBA00024303"/>
    </source>
</evidence>
<name>A0A0E3ZKU7_9BURK</name>
<keyword evidence="2" id="KW-0808">Transferase</keyword>
<dbReference type="NCBIfam" id="TIGR03837">
    <property type="entry name" value="efp_Arg_rhamno"/>
    <property type="match status" value="1"/>
</dbReference>
<evidence type="ECO:0000313" key="8">
    <source>
        <dbReference type="EMBL" id="AKD25842.1"/>
    </source>
</evidence>
<evidence type="ECO:0000256" key="4">
    <source>
        <dbReference type="ARBA" id="ARBA00024346"/>
    </source>
</evidence>
<evidence type="ECO:0000313" key="9">
    <source>
        <dbReference type="Proteomes" id="UP000061135"/>
    </source>
</evidence>
<dbReference type="InterPro" id="IPR016633">
    <property type="entry name" value="EarP"/>
</dbReference>
<reference evidence="8 9" key="1">
    <citation type="submission" date="2014-03" db="EMBL/GenBank/DDBJ databases">
        <title>Genome of Polynucleobacter strain MWH-MoK4.</title>
        <authorList>
            <person name="Hahn M.W."/>
        </authorList>
    </citation>
    <scope>NUCLEOTIDE SEQUENCE [LARGE SCALE GENOMIC DNA]</scope>
    <source>
        <strain evidence="8 9">MWH-MoK4</strain>
    </source>
</reference>
<dbReference type="PATRIC" id="fig|576611.7.peg.1535"/>
<dbReference type="HOGENOM" id="CLU_060250_0_0_4"/>
<keyword evidence="1" id="KW-0328">Glycosyltransferase</keyword>
<organism evidence="8 9">
    <name type="scientific">Polynucleobacter duraquae</name>
    <dbReference type="NCBI Taxonomy" id="1835254"/>
    <lineage>
        <taxon>Bacteria</taxon>
        <taxon>Pseudomonadati</taxon>
        <taxon>Pseudomonadota</taxon>
        <taxon>Betaproteobacteria</taxon>
        <taxon>Burkholderiales</taxon>
        <taxon>Burkholderiaceae</taxon>
        <taxon>Polynucleobacter</taxon>
    </lineage>
</organism>
<proteinExistence type="inferred from homology"/>
<evidence type="ECO:0000256" key="6">
    <source>
        <dbReference type="ARBA" id="ARBA00030025"/>
    </source>
</evidence>
<protein>
    <recommendedName>
        <fullName evidence="5">Protein-arginine rhamnosyltransferase</fullName>
    </recommendedName>
    <alternativeName>
        <fullName evidence="6">EF-P arginine rhamnosyltransferase</fullName>
    </alternativeName>
</protein>
<evidence type="ECO:0000256" key="1">
    <source>
        <dbReference type="ARBA" id="ARBA00022676"/>
    </source>
</evidence>
<dbReference type="RefSeq" id="WP_046330549.1">
    <property type="nucleotide sequence ID" value="NZ_CP007501.1"/>
</dbReference>
<keyword evidence="9" id="KW-1185">Reference proteome</keyword>
<dbReference type="EMBL" id="CP007501">
    <property type="protein sequence ID" value="AKD25842.1"/>
    <property type="molecule type" value="Genomic_DNA"/>
</dbReference>
<evidence type="ECO:0000256" key="7">
    <source>
        <dbReference type="ARBA" id="ARBA00048472"/>
    </source>
</evidence>